<dbReference type="AlphaFoldDB" id="A0A6J4Q7E3"/>
<name>A0A6J4Q7E3_9ACTN</name>
<gene>
    <name evidence="2" type="ORF">AVDCRST_MAG55-2995</name>
</gene>
<reference evidence="2" key="1">
    <citation type="submission" date="2020-02" db="EMBL/GenBank/DDBJ databases">
        <authorList>
            <person name="Meier V. D."/>
        </authorList>
    </citation>
    <scope>NUCLEOTIDE SEQUENCE</scope>
    <source>
        <strain evidence="2">AVDCRST_MAG55</strain>
    </source>
</reference>
<feature type="non-terminal residue" evidence="2">
    <location>
        <position position="160"/>
    </location>
</feature>
<feature type="compositionally biased region" description="Basic and acidic residues" evidence="1">
    <location>
        <begin position="105"/>
        <end position="120"/>
    </location>
</feature>
<feature type="region of interest" description="Disordered" evidence="1">
    <location>
        <begin position="1"/>
        <end position="37"/>
    </location>
</feature>
<proteinExistence type="predicted"/>
<dbReference type="EMBL" id="CADCUZ010000151">
    <property type="protein sequence ID" value="CAA9435674.1"/>
    <property type="molecule type" value="Genomic_DNA"/>
</dbReference>
<feature type="region of interest" description="Disordered" evidence="1">
    <location>
        <begin position="52"/>
        <end position="124"/>
    </location>
</feature>
<evidence type="ECO:0000313" key="2">
    <source>
        <dbReference type="EMBL" id="CAA9435674.1"/>
    </source>
</evidence>
<accession>A0A6J4Q7E3</accession>
<evidence type="ECO:0000256" key="1">
    <source>
        <dbReference type="SAM" id="MobiDB-lite"/>
    </source>
</evidence>
<feature type="compositionally biased region" description="Basic and acidic residues" evidence="1">
    <location>
        <begin position="67"/>
        <end position="80"/>
    </location>
</feature>
<feature type="non-terminal residue" evidence="2">
    <location>
        <position position="1"/>
    </location>
</feature>
<organism evidence="2">
    <name type="scientific">uncultured Rubrobacteraceae bacterium</name>
    <dbReference type="NCBI Taxonomy" id="349277"/>
    <lineage>
        <taxon>Bacteria</taxon>
        <taxon>Bacillati</taxon>
        <taxon>Actinomycetota</taxon>
        <taxon>Rubrobacteria</taxon>
        <taxon>Rubrobacterales</taxon>
        <taxon>Rubrobacteraceae</taxon>
        <taxon>environmental samples</taxon>
    </lineage>
</organism>
<protein>
    <submittedName>
        <fullName evidence="2">Uncharacterized protein</fullName>
    </submittedName>
</protein>
<sequence>GRADGVEGEFAGGGGEARGLGRVRRGGADRGGADGARCAPVLGLEWHLPVEGRRAGARTQHCAGGPRPDRGRGGRLRDGGGRGQQPGRRGRARGRELPGVFHPHPLGDSRLDQVRGQDRRPVRRRLRHRGGFLRRGRAAARRASWVGGAARRQPRRVARV</sequence>